<accession>A0AAV5TXS7</accession>
<dbReference type="EMBL" id="BTSX01000005">
    <property type="protein sequence ID" value="GMS99036.1"/>
    <property type="molecule type" value="Genomic_DNA"/>
</dbReference>
<feature type="non-terminal residue" evidence="1">
    <location>
        <position position="1"/>
    </location>
</feature>
<name>A0AAV5TXS7_9BILA</name>
<gene>
    <name evidence="1" type="ORF">PENTCL1PPCAC_21211</name>
</gene>
<dbReference type="AlphaFoldDB" id="A0AAV5TXS7"/>
<proteinExistence type="predicted"/>
<sequence>FNYMMSCHESQFSRQTNVLADVRKAVAKSMVTNAVATDLQYISQKSIIVDIPGRPVQTVDLAKIAVSFRVPRNVDVTKKWSRLARYIVQTAVPRSYLRMLTAADTGRMYFMIPETFINSLIETILLTCRSRGEQVNVNRLKIADTVRQSLINLCQDVKKVPKATKDQMFAAALKEGFVPP</sequence>
<keyword evidence="2" id="KW-1185">Reference proteome</keyword>
<protein>
    <submittedName>
        <fullName evidence="1">Uncharacterized protein</fullName>
    </submittedName>
</protein>
<dbReference type="Proteomes" id="UP001432027">
    <property type="component" value="Unassembled WGS sequence"/>
</dbReference>
<comment type="caution">
    <text evidence="1">The sequence shown here is derived from an EMBL/GenBank/DDBJ whole genome shotgun (WGS) entry which is preliminary data.</text>
</comment>
<reference evidence="1" key="1">
    <citation type="submission" date="2023-10" db="EMBL/GenBank/DDBJ databases">
        <title>Genome assembly of Pristionchus species.</title>
        <authorList>
            <person name="Yoshida K."/>
            <person name="Sommer R.J."/>
        </authorList>
    </citation>
    <scope>NUCLEOTIDE SEQUENCE</scope>
    <source>
        <strain evidence="1">RS0144</strain>
    </source>
</reference>
<organism evidence="1 2">
    <name type="scientific">Pristionchus entomophagus</name>
    <dbReference type="NCBI Taxonomy" id="358040"/>
    <lineage>
        <taxon>Eukaryota</taxon>
        <taxon>Metazoa</taxon>
        <taxon>Ecdysozoa</taxon>
        <taxon>Nematoda</taxon>
        <taxon>Chromadorea</taxon>
        <taxon>Rhabditida</taxon>
        <taxon>Rhabditina</taxon>
        <taxon>Diplogasteromorpha</taxon>
        <taxon>Diplogasteroidea</taxon>
        <taxon>Neodiplogasteridae</taxon>
        <taxon>Pristionchus</taxon>
    </lineage>
</organism>
<feature type="non-terminal residue" evidence="1">
    <location>
        <position position="180"/>
    </location>
</feature>
<evidence type="ECO:0000313" key="1">
    <source>
        <dbReference type="EMBL" id="GMS99036.1"/>
    </source>
</evidence>
<evidence type="ECO:0000313" key="2">
    <source>
        <dbReference type="Proteomes" id="UP001432027"/>
    </source>
</evidence>